<reference evidence="1" key="2">
    <citation type="submission" date="2015-06" db="UniProtKB">
        <authorList>
            <consortium name="EnsemblPlants"/>
        </authorList>
    </citation>
    <scope>IDENTIFICATION</scope>
    <source>
        <strain evidence="1">DM1-3 516 R44</strain>
    </source>
</reference>
<reference evidence="2" key="1">
    <citation type="journal article" date="2011" name="Nature">
        <title>Genome sequence and analysis of the tuber crop potato.</title>
        <authorList>
            <consortium name="The Potato Genome Sequencing Consortium"/>
        </authorList>
    </citation>
    <scope>NUCLEOTIDE SEQUENCE [LARGE SCALE GENOMIC DNA]</scope>
    <source>
        <strain evidence="2">cv. DM1-3 516 R44</strain>
    </source>
</reference>
<keyword evidence="2" id="KW-1185">Reference proteome</keyword>
<dbReference type="InParanoid" id="M1D4A9"/>
<dbReference type="eggNOG" id="KOG0143">
    <property type="taxonomic scope" value="Eukaryota"/>
</dbReference>
<dbReference type="Proteomes" id="UP000011115">
    <property type="component" value="Unassembled WGS sequence"/>
</dbReference>
<name>M1D4A9_SOLTU</name>
<dbReference type="PaxDb" id="4113-PGSC0003DMT400008022"/>
<dbReference type="HOGENOM" id="CLU_2780729_0_0_1"/>
<dbReference type="AlphaFoldDB" id="M1D4A9"/>
<proteinExistence type="predicted"/>
<evidence type="ECO:0000313" key="1">
    <source>
        <dbReference type="EnsemblPlants" id="PGSC0003DMT400081158"/>
    </source>
</evidence>
<dbReference type="SUPFAM" id="SSF51197">
    <property type="entry name" value="Clavaminate synthase-like"/>
    <property type="match status" value="1"/>
</dbReference>
<dbReference type="InterPro" id="IPR027443">
    <property type="entry name" value="IPNS-like_sf"/>
</dbReference>
<organism evidence="1 2">
    <name type="scientific">Solanum tuberosum</name>
    <name type="common">Potato</name>
    <dbReference type="NCBI Taxonomy" id="4113"/>
    <lineage>
        <taxon>Eukaryota</taxon>
        <taxon>Viridiplantae</taxon>
        <taxon>Streptophyta</taxon>
        <taxon>Embryophyta</taxon>
        <taxon>Tracheophyta</taxon>
        <taxon>Spermatophyta</taxon>
        <taxon>Magnoliopsida</taxon>
        <taxon>eudicotyledons</taxon>
        <taxon>Gunneridae</taxon>
        <taxon>Pentapetalae</taxon>
        <taxon>asterids</taxon>
        <taxon>lamiids</taxon>
        <taxon>Solanales</taxon>
        <taxon>Solanaceae</taxon>
        <taxon>Solanoideae</taxon>
        <taxon>Solaneae</taxon>
        <taxon>Solanum</taxon>
    </lineage>
</organism>
<dbReference type="Gramene" id="PGSC0003DMT400081158">
    <property type="protein sequence ID" value="PGSC0003DMT400081158"/>
    <property type="gene ID" value="PGSC0003DMG400031715"/>
</dbReference>
<sequence length="69" mass="7688">MVSSAKERISVATFQSSRLDVILGPASSLVTAHNPPKFKTMGATEFYRGYLNRELVGKSYVEAMRINHQ</sequence>
<dbReference type="EnsemblPlants" id="PGSC0003DMT400008022">
    <property type="protein sequence ID" value="PGSC0003DMT400008022"/>
    <property type="gene ID" value="PGSC0003DMG400003100"/>
</dbReference>
<protein>
    <submittedName>
        <fullName evidence="1">Flavonol synthase/flavanone 3-hydroxylase</fullName>
    </submittedName>
</protein>
<evidence type="ECO:0000313" key="2">
    <source>
        <dbReference type="Proteomes" id="UP000011115"/>
    </source>
</evidence>
<dbReference type="Gene3D" id="2.60.120.330">
    <property type="entry name" value="B-lactam Antibiotic, Isopenicillin N Synthase, Chain"/>
    <property type="match status" value="1"/>
</dbReference>
<accession>M1D4A9</accession>
<dbReference type="Gramene" id="PGSC0003DMT400008022">
    <property type="protein sequence ID" value="PGSC0003DMT400008022"/>
    <property type="gene ID" value="PGSC0003DMG400003100"/>
</dbReference>
<dbReference type="EnsemblPlants" id="PGSC0003DMT400081158">
    <property type="protein sequence ID" value="PGSC0003DMT400081158"/>
    <property type="gene ID" value="PGSC0003DMG400031715"/>
</dbReference>